<dbReference type="InterPro" id="IPR018762">
    <property type="entry name" value="ChpT_C"/>
</dbReference>
<dbReference type="InterPro" id="IPR036890">
    <property type="entry name" value="HATPase_C_sf"/>
</dbReference>
<dbReference type="Pfam" id="PF10090">
    <property type="entry name" value="HPTransfase"/>
    <property type="match status" value="1"/>
</dbReference>
<dbReference type="AlphaFoldDB" id="A0A379N3N1"/>
<sequence length="205" mass="20529">MLSHGTDTGMRFDLSLTQDLCARLCHDLGGPLGSVSGALDLIGPVDEAALVARESAEVLEGRLQLWRALAGAGTGPLDREGLAALLAGGFGGSRVSADLSGMEDGELPATMARAALAAAMLGGEALPRGGVVHLSGGTGALLVVPEGRNAHWPPGLALALAGETVSGPREVLAPLLVSLAETADCRLDMVPSGTDGIDGLSLLPL</sequence>
<evidence type="ECO:0000313" key="3">
    <source>
        <dbReference type="Proteomes" id="UP000254919"/>
    </source>
</evidence>
<dbReference type="Proteomes" id="UP000254919">
    <property type="component" value="Unassembled WGS sequence"/>
</dbReference>
<dbReference type="EMBL" id="UGVN01000001">
    <property type="protein sequence ID" value="SUE41012.1"/>
    <property type="molecule type" value="Genomic_DNA"/>
</dbReference>
<protein>
    <submittedName>
        <fullName evidence="2">Uncharacterized protein conserved in bacteria</fullName>
    </submittedName>
</protein>
<organism evidence="2 3">
    <name type="scientific">Roseomonas mucosa</name>
    <dbReference type="NCBI Taxonomy" id="207340"/>
    <lineage>
        <taxon>Bacteria</taxon>
        <taxon>Pseudomonadati</taxon>
        <taxon>Pseudomonadota</taxon>
        <taxon>Alphaproteobacteria</taxon>
        <taxon>Acetobacterales</taxon>
        <taxon>Roseomonadaceae</taxon>
        <taxon>Roseomonas</taxon>
    </lineage>
</organism>
<dbReference type="Gene3D" id="1.10.287.130">
    <property type="match status" value="1"/>
</dbReference>
<gene>
    <name evidence="2" type="ORF">NCTC13291_02587</name>
</gene>
<feature type="domain" description="Histidine phosphotransferase ChpT C-terminal" evidence="1">
    <location>
        <begin position="82"/>
        <end position="193"/>
    </location>
</feature>
<evidence type="ECO:0000313" key="2">
    <source>
        <dbReference type="EMBL" id="SUE41012.1"/>
    </source>
</evidence>
<accession>A0A379N3N1</accession>
<reference evidence="2 3" key="1">
    <citation type="submission" date="2018-06" db="EMBL/GenBank/DDBJ databases">
        <authorList>
            <consortium name="Pathogen Informatics"/>
            <person name="Doyle S."/>
        </authorList>
    </citation>
    <scope>NUCLEOTIDE SEQUENCE [LARGE SCALE GENOMIC DNA]</scope>
    <source>
        <strain evidence="2 3">NCTC13291</strain>
    </source>
</reference>
<name>A0A379N3N1_9PROT</name>
<evidence type="ECO:0000259" key="1">
    <source>
        <dbReference type="Pfam" id="PF10090"/>
    </source>
</evidence>
<dbReference type="Gene3D" id="3.30.565.10">
    <property type="entry name" value="Histidine kinase-like ATPase, C-terminal domain"/>
    <property type="match status" value="1"/>
</dbReference>
<proteinExistence type="predicted"/>